<dbReference type="Pfam" id="PF04831">
    <property type="entry name" value="POPDC1-3"/>
    <property type="match status" value="1"/>
</dbReference>
<dbReference type="PRINTS" id="PR01040">
    <property type="entry name" value="TRNASYNTHTYR"/>
</dbReference>
<dbReference type="PANTHER" id="PTHR11766:SF0">
    <property type="entry name" value="TYROSINE--TRNA LIGASE, MITOCHONDRIAL"/>
    <property type="match status" value="1"/>
</dbReference>
<evidence type="ECO:0000256" key="4">
    <source>
        <dbReference type="ARBA" id="ARBA00022840"/>
    </source>
</evidence>
<dbReference type="InterPro" id="IPR002307">
    <property type="entry name" value="Tyr-tRNA-ligase"/>
</dbReference>
<dbReference type="HAMAP" id="MF_02006">
    <property type="entry name" value="Tyr_tRNA_synth_type1"/>
    <property type="match status" value="1"/>
</dbReference>
<dbReference type="PANTHER" id="PTHR11766">
    <property type="entry name" value="TYROSYL-TRNA SYNTHETASE"/>
    <property type="match status" value="1"/>
</dbReference>
<protein>
    <recommendedName>
        <fullName evidence="1 9">Tyrosine--tRNA ligase</fullName>
        <ecNumber evidence="1 9">6.1.1.1</ecNumber>
    </recommendedName>
    <alternativeName>
        <fullName evidence="7 9">Tyrosyl-tRNA synthetase</fullName>
    </alternativeName>
</protein>
<feature type="transmembrane region" description="Helical" evidence="11">
    <location>
        <begin position="686"/>
        <end position="706"/>
    </location>
</feature>
<reference evidence="13" key="1">
    <citation type="submission" date="2022-08" db="UniProtKB">
        <authorList>
            <consortium name="EnsemblMetazoa"/>
        </authorList>
    </citation>
    <scope>IDENTIFICATION</scope>
    <source>
        <strain evidence="13">EBRO</strain>
    </source>
</reference>
<comment type="similarity">
    <text evidence="9">Belongs to the class-I aminoacyl-tRNA synthetase family.</text>
</comment>
<feature type="compositionally biased region" description="Basic residues" evidence="10">
    <location>
        <begin position="539"/>
        <end position="549"/>
    </location>
</feature>
<evidence type="ECO:0000256" key="6">
    <source>
        <dbReference type="ARBA" id="ARBA00023146"/>
    </source>
</evidence>
<evidence type="ECO:0000256" key="8">
    <source>
        <dbReference type="ARBA" id="ARBA00048248"/>
    </source>
</evidence>
<dbReference type="GO" id="GO:0005829">
    <property type="term" value="C:cytosol"/>
    <property type="evidence" value="ECO:0007669"/>
    <property type="project" value="TreeGrafter"/>
</dbReference>
<dbReference type="InterPro" id="IPR024088">
    <property type="entry name" value="Tyr-tRNA-ligase_bac-type"/>
</dbReference>
<evidence type="ECO:0000256" key="2">
    <source>
        <dbReference type="ARBA" id="ARBA00022598"/>
    </source>
</evidence>
<keyword evidence="5 9" id="KW-0648">Protein biosynthesis</keyword>
<dbReference type="GO" id="GO:0005524">
    <property type="term" value="F:ATP binding"/>
    <property type="evidence" value="ECO:0007669"/>
    <property type="project" value="UniProtKB-KW"/>
</dbReference>
<dbReference type="AlphaFoldDB" id="A0A182J403"/>
<feature type="compositionally biased region" description="Basic and acidic residues" evidence="10">
    <location>
        <begin position="523"/>
        <end position="538"/>
    </location>
</feature>
<dbReference type="InterPro" id="IPR036986">
    <property type="entry name" value="S4_RNA-bd_sf"/>
</dbReference>
<evidence type="ECO:0000313" key="13">
    <source>
        <dbReference type="EnsemblMetazoa" id="AATE010911-PA.1"/>
    </source>
</evidence>
<dbReference type="EnsemblMetazoa" id="AATE010911-RA">
    <property type="protein sequence ID" value="AATE010911-PA.1"/>
    <property type="gene ID" value="AATE010911"/>
</dbReference>
<feature type="domain" description="POPDC1-3" evidence="12">
    <location>
        <begin position="661"/>
        <end position="882"/>
    </location>
</feature>
<feature type="compositionally biased region" description="Low complexity" evidence="10">
    <location>
        <begin position="491"/>
        <end position="503"/>
    </location>
</feature>
<dbReference type="GO" id="GO:0006437">
    <property type="term" value="P:tyrosyl-tRNA aminoacylation"/>
    <property type="evidence" value="ECO:0007669"/>
    <property type="project" value="InterPro"/>
</dbReference>
<feature type="compositionally biased region" description="Polar residues" evidence="10">
    <location>
        <begin position="569"/>
        <end position="589"/>
    </location>
</feature>
<dbReference type="SUPFAM" id="SSF55174">
    <property type="entry name" value="Alpha-L RNA-binding motif"/>
    <property type="match status" value="1"/>
</dbReference>
<dbReference type="VEuPathDB" id="VectorBase:AATE010911"/>
<dbReference type="Gene3D" id="3.10.290.10">
    <property type="entry name" value="RNA-binding S4 domain"/>
    <property type="match status" value="1"/>
</dbReference>
<keyword evidence="11" id="KW-0812">Transmembrane</keyword>
<keyword evidence="6 9" id="KW-0030">Aminoacyl-tRNA synthetase</keyword>
<dbReference type="InterPro" id="IPR014729">
    <property type="entry name" value="Rossmann-like_a/b/a_fold"/>
</dbReference>
<dbReference type="CDD" id="cd00805">
    <property type="entry name" value="TyrRS_core"/>
    <property type="match status" value="1"/>
</dbReference>
<dbReference type="InterPro" id="IPR002305">
    <property type="entry name" value="aa-tRNA-synth_Ic"/>
</dbReference>
<accession>A0A182J403</accession>
<feature type="region of interest" description="Disordered" evidence="10">
    <location>
        <begin position="516"/>
        <end position="599"/>
    </location>
</feature>
<comment type="catalytic activity">
    <reaction evidence="8 9">
        <text>tRNA(Tyr) + L-tyrosine + ATP = L-tyrosyl-tRNA(Tyr) + AMP + diphosphate + H(+)</text>
        <dbReference type="Rhea" id="RHEA:10220"/>
        <dbReference type="Rhea" id="RHEA-COMP:9706"/>
        <dbReference type="Rhea" id="RHEA-COMP:9707"/>
        <dbReference type="ChEBI" id="CHEBI:15378"/>
        <dbReference type="ChEBI" id="CHEBI:30616"/>
        <dbReference type="ChEBI" id="CHEBI:33019"/>
        <dbReference type="ChEBI" id="CHEBI:58315"/>
        <dbReference type="ChEBI" id="CHEBI:78442"/>
        <dbReference type="ChEBI" id="CHEBI:78536"/>
        <dbReference type="ChEBI" id="CHEBI:456215"/>
        <dbReference type="EC" id="6.1.1.1"/>
    </reaction>
</comment>
<dbReference type="InterPro" id="IPR024107">
    <property type="entry name" value="Tyr-tRNA-ligase_bac_1"/>
</dbReference>
<evidence type="ECO:0000256" key="1">
    <source>
        <dbReference type="ARBA" id="ARBA00013160"/>
    </source>
</evidence>
<evidence type="ECO:0000256" key="10">
    <source>
        <dbReference type="SAM" id="MobiDB-lite"/>
    </source>
</evidence>
<dbReference type="Gene3D" id="3.40.50.620">
    <property type="entry name" value="HUPs"/>
    <property type="match status" value="1"/>
</dbReference>
<dbReference type="Pfam" id="PF00579">
    <property type="entry name" value="tRNA-synt_1b"/>
    <property type="match status" value="1"/>
</dbReference>
<feature type="region of interest" description="Disordered" evidence="10">
    <location>
        <begin position="481"/>
        <end position="503"/>
    </location>
</feature>
<dbReference type="SUPFAM" id="SSF51206">
    <property type="entry name" value="cAMP-binding domain-like"/>
    <property type="match status" value="1"/>
</dbReference>
<dbReference type="InterPro" id="IPR055272">
    <property type="entry name" value="POPDC1-3_dom"/>
</dbReference>
<evidence type="ECO:0000256" key="9">
    <source>
        <dbReference type="RuleBase" id="RU361234"/>
    </source>
</evidence>
<dbReference type="InterPro" id="IPR018490">
    <property type="entry name" value="cNMP-bd_dom_sf"/>
</dbReference>
<dbReference type="NCBIfam" id="TIGR00234">
    <property type="entry name" value="tyrS"/>
    <property type="match status" value="1"/>
</dbReference>
<evidence type="ECO:0000259" key="12">
    <source>
        <dbReference type="Pfam" id="PF04831"/>
    </source>
</evidence>
<organism evidence="13">
    <name type="scientific">Anopheles atroparvus</name>
    <name type="common">European mosquito</name>
    <dbReference type="NCBI Taxonomy" id="41427"/>
    <lineage>
        <taxon>Eukaryota</taxon>
        <taxon>Metazoa</taxon>
        <taxon>Ecdysozoa</taxon>
        <taxon>Arthropoda</taxon>
        <taxon>Hexapoda</taxon>
        <taxon>Insecta</taxon>
        <taxon>Pterygota</taxon>
        <taxon>Neoptera</taxon>
        <taxon>Endopterygota</taxon>
        <taxon>Diptera</taxon>
        <taxon>Nematocera</taxon>
        <taxon>Culicoidea</taxon>
        <taxon>Culicidae</taxon>
        <taxon>Anophelinae</taxon>
        <taxon>Anopheles</taxon>
    </lineage>
</organism>
<dbReference type="GO" id="GO:0005739">
    <property type="term" value="C:mitochondrion"/>
    <property type="evidence" value="ECO:0007669"/>
    <property type="project" value="TreeGrafter"/>
</dbReference>
<keyword evidence="4 9" id="KW-0067">ATP-binding</keyword>
<evidence type="ECO:0000256" key="11">
    <source>
        <dbReference type="SAM" id="Phobius"/>
    </source>
</evidence>
<evidence type="ECO:0000256" key="5">
    <source>
        <dbReference type="ARBA" id="ARBA00022917"/>
    </source>
</evidence>
<dbReference type="FunFam" id="3.40.50.620:FF:000107">
    <property type="entry name" value="Tyrosine--tRNA ligase"/>
    <property type="match status" value="1"/>
</dbReference>
<proteinExistence type="inferred from homology"/>
<dbReference type="STRING" id="41427.A0A182J403"/>
<name>A0A182J403_ANOAO</name>
<evidence type="ECO:0000256" key="7">
    <source>
        <dbReference type="ARBA" id="ARBA00033323"/>
    </source>
</evidence>
<dbReference type="Gene3D" id="1.10.240.10">
    <property type="entry name" value="Tyrosyl-Transfer RNA Synthetase"/>
    <property type="match status" value="1"/>
</dbReference>
<keyword evidence="11" id="KW-0472">Membrane</keyword>
<keyword evidence="11" id="KW-1133">Transmembrane helix</keyword>
<sequence>MMGIAAKFKLKTIPKEVLKYSVRLYSDGRNILKLKERGFIQDVFPAESIDKAGSMLGASPQTVYAGFDPTASSLHVGNLLVLIGLLHTQRAGHRPIALIGGATGLIGDPSGRKTERQQLELETVQHNVSCIAQQIETIFANHSRLFWDKPAKLKPLVVVNNADWYQQFSFVEFMANVGRHFRMGAMLSRSSVQSRLNSESGMSFTEFSYQLFQAYDWLHLLRRYDCRFQLGGSDQMGNIMSGQELISRTESKEVYGLTLPLITNEEGDKFGKSAGNAVWLSADRTSPYAMYQFFVRTPDSAVEMLLRLLTFLPMQSIEQIMARHRRTPELWEAQKCLADELTKLVHGEEGLLKAQAISRALFNGDVSTLEQLDVKDVSQSFGGAPLCEILPEPGMTVLDVALRANCFPTKTDAVRIITAGGFSINLKRARNVAEVLTPSVHILANKISLLRGQPPADTISTPLSARRPRTPEEDVFLNRVTANEEDASNQPDGPARAGADPAAVGVNERPLQTANATALSGAAEREPTNAVRKTEQHIHLQKHQHHLHHRGAEGNDEEGGSADPVAAGSINNASHGRNGPSSGTGNGNQHHYAGRSNGGYSNSSGDYVTHFHSRAAKGKGPVAGGPGDTVAAHQPDEHWYSIRRLLIDWSWPQCLGFEPREHLYYQIGHALFLVAFLAPNIPSGFLLLRCAAIAGCILMLLWGWFVNCSLDAVVWFGGFLVVNTIYVVILLCKIRPVKFDREIESVYIALFKPLRVSRHQFKKVLNCMKIVRSLKFQEIYVQEKITKVDSLSLVLSGKLVISQNQKAHHIVFPHQFLDSPEWFGVSTDDFFQVSIMAIEESRVLIWHRDKLKLSMIAEPFLQSVFDHILGRDVVKKLMQVTQVCEIMASNGCVPAGYGDDAEDKPMLATKGKGGDNGGHGLTALINRQLQVATDHNAWRLGRIDEADHETAV</sequence>
<keyword evidence="2 9" id="KW-0436">Ligase</keyword>
<dbReference type="SUPFAM" id="SSF52374">
    <property type="entry name" value="Nucleotidylyl transferase"/>
    <property type="match status" value="1"/>
</dbReference>
<dbReference type="GO" id="GO:0004831">
    <property type="term" value="F:tyrosine-tRNA ligase activity"/>
    <property type="evidence" value="ECO:0007669"/>
    <property type="project" value="UniProtKB-EC"/>
</dbReference>
<feature type="transmembrane region" description="Helical" evidence="11">
    <location>
        <begin position="712"/>
        <end position="732"/>
    </location>
</feature>
<dbReference type="FunFam" id="1.10.240.10:FF:000001">
    <property type="entry name" value="Tyrosine--tRNA ligase"/>
    <property type="match status" value="1"/>
</dbReference>
<evidence type="ECO:0000256" key="3">
    <source>
        <dbReference type="ARBA" id="ARBA00022741"/>
    </source>
</evidence>
<keyword evidence="3 9" id="KW-0547">Nucleotide-binding</keyword>
<dbReference type="GO" id="GO:0003723">
    <property type="term" value="F:RNA binding"/>
    <property type="evidence" value="ECO:0007669"/>
    <property type="project" value="InterPro"/>
</dbReference>
<dbReference type="EC" id="6.1.1.1" evidence="1 9"/>